<dbReference type="SUPFAM" id="SSF89796">
    <property type="entry name" value="CoA-transferase family III (CaiB/BaiF)"/>
    <property type="match status" value="1"/>
</dbReference>
<dbReference type="Pfam" id="PF02515">
    <property type="entry name" value="CoA_transf_3"/>
    <property type="match status" value="1"/>
</dbReference>
<dbReference type="Gene3D" id="3.30.1540.10">
    <property type="entry name" value="formyl-coa transferase, domain 3"/>
    <property type="match status" value="1"/>
</dbReference>
<accession>A0ABQ1VKS8</accession>
<comment type="caution">
    <text evidence="2">The sequence shown here is derived from an EMBL/GenBank/DDBJ whole genome shotgun (WGS) entry which is preliminary data.</text>
</comment>
<dbReference type="InterPro" id="IPR050509">
    <property type="entry name" value="CoA-transferase_III"/>
</dbReference>
<dbReference type="PANTHER" id="PTHR48228:SF6">
    <property type="entry name" value="L-CARNITINE COA-TRANSFERASE"/>
    <property type="match status" value="1"/>
</dbReference>
<dbReference type="InterPro" id="IPR023606">
    <property type="entry name" value="CoA-Trfase_III_dom_1_sf"/>
</dbReference>
<dbReference type="PANTHER" id="PTHR48228">
    <property type="entry name" value="SUCCINYL-COA--D-CITRAMALATE COA-TRANSFERASE"/>
    <property type="match status" value="1"/>
</dbReference>
<dbReference type="GO" id="GO:0016740">
    <property type="term" value="F:transferase activity"/>
    <property type="evidence" value="ECO:0007669"/>
    <property type="project" value="UniProtKB-KW"/>
</dbReference>
<dbReference type="Proteomes" id="UP000640509">
    <property type="component" value="Unassembled WGS sequence"/>
</dbReference>
<protein>
    <submittedName>
        <fullName evidence="2">CoA transferase</fullName>
    </submittedName>
</protein>
<keyword evidence="3" id="KW-1185">Reference proteome</keyword>
<gene>
    <name evidence="2" type="ORF">GCM10011402_30220</name>
</gene>
<evidence type="ECO:0000313" key="3">
    <source>
        <dbReference type="Proteomes" id="UP000640509"/>
    </source>
</evidence>
<dbReference type="InterPro" id="IPR044855">
    <property type="entry name" value="CoA-Trfase_III_dom3_sf"/>
</dbReference>
<dbReference type="EMBL" id="BMIV01000012">
    <property type="protein sequence ID" value="GGF75432.1"/>
    <property type="molecule type" value="Genomic_DNA"/>
</dbReference>
<reference evidence="3" key="1">
    <citation type="journal article" date="2019" name="Int. J. Syst. Evol. Microbiol.">
        <title>The Global Catalogue of Microorganisms (GCM) 10K type strain sequencing project: providing services to taxonomists for standard genome sequencing and annotation.</title>
        <authorList>
            <consortium name="The Broad Institute Genomics Platform"/>
            <consortium name="The Broad Institute Genome Sequencing Center for Infectious Disease"/>
            <person name="Wu L."/>
            <person name="Ma J."/>
        </authorList>
    </citation>
    <scope>NUCLEOTIDE SEQUENCE [LARGE SCALE GENOMIC DNA]</scope>
    <source>
        <strain evidence="3">CGMCC 1.15419</strain>
    </source>
</reference>
<keyword evidence="1 2" id="KW-0808">Transferase</keyword>
<evidence type="ECO:0000313" key="2">
    <source>
        <dbReference type="EMBL" id="GGF75432.1"/>
    </source>
</evidence>
<organism evidence="2 3">
    <name type="scientific">Paracoccus acridae</name>
    <dbReference type="NCBI Taxonomy" id="1795310"/>
    <lineage>
        <taxon>Bacteria</taxon>
        <taxon>Pseudomonadati</taxon>
        <taxon>Pseudomonadota</taxon>
        <taxon>Alphaproteobacteria</taxon>
        <taxon>Rhodobacterales</taxon>
        <taxon>Paracoccaceae</taxon>
        <taxon>Paracoccus</taxon>
    </lineage>
</organism>
<evidence type="ECO:0000256" key="1">
    <source>
        <dbReference type="ARBA" id="ARBA00022679"/>
    </source>
</evidence>
<dbReference type="Gene3D" id="3.40.50.10540">
    <property type="entry name" value="Crotonobetainyl-coa:carnitine coa-transferase, domain 1"/>
    <property type="match status" value="1"/>
</dbReference>
<sequence>MIDLSRLVAGNMMSLQLADFGADVIKVEPPQGDPLRDWRDGGQSLHWKTYGRNKRSIALNLREAGAMAVLRRLLETADVFIENFRPGTLEDMGLAPDVLTEINPRLITVRISGFGQTGPYAKLPGFGTLVEAMSGFAARTGFADREPVLPPLALADMIAGITGANAAMMALFARERGDAQGQVIDLSLLEPIFSVLGPEAAIYKTTGKVKERSGSASNTVSPRNVYRCSDGKFVALSGSTQTVAMRIFDVIGRPDMKTDPRFATNVARVSHRDIVDTAVAQWFLTRTRDEALAAMRAAGATVGPVYDIADISEDPHFAQREIVVDVEDADHGSLPQHNVFPRFSATAGGFRHPAPAIGEHTAEILAEIGMTL</sequence>
<name>A0ABQ1VKS8_9RHOB</name>
<dbReference type="InterPro" id="IPR003673">
    <property type="entry name" value="CoA-Trfase_fam_III"/>
</dbReference>
<proteinExistence type="predicted"/>